<keyword evidence="1" id="KW-0732">Signal</keyword>
<dbReference type="EMBL" id="JAGKQM010000017">
    <property type="protein sequence ID" value="KAH0871343.1"/>
    <property type="molecule type" value="Genomic_DNA"/>
</dbReference>
<gene>
    <name evidence="2" type="ORF">HID58_078365</name>
</gene>
<evidence type="ECO:0000256" key="1">
    <source>
        <dbReference type="SAM" id="SignalP"/>
    </source>
</evidence>
<organism evidence="2 3">
    <name type="scientific">Brassica napus</name>
    <name type="common">Rape</name>
    <dbReference type="NCBI Taxonomy" id="3708"/>
    <lineage>
        <taxon>Eukaryota</taxon>
        <taxon>Viridiplantae</taxon>
        <taxon>Streptophyta</taxon>
        <taxon>Embryophyta</taxon>
        <taxon>Tracheophyta</taxon>
        <taxon>Spermatophyta</taxon>
        <taxon>Magnoliopsida</taxon>
        <taxon>eudicotyledons</taxon>
        <taxon>Gunneridae</taxon>
        <taxon>Pentapetalae</taxon>
        <taxon>rosids</taxon>
        <taxon>malvids</taxon>
        <taxon>Brassicales</taxon>
        <taxon>Brassicaceae</taxon>
        <taxon>Brassiceae</taxon>
        <taxon>Brassica</taxon>
    </lineage>
</organism>
<protein>
    <submittedName>
        <fullName evidence="2">Uncharacterized protein</fullName>
    </submittedName>
</protein>
<dbReference type="Proteomes" id="UP000824890">
    <property type="component" value="Unassembled WGS sequence"/>
</dbReference>
<reference evidence="2 3" key="1">
    <citation type="submission" date="2021-05" db="EMBL/GenBank/DDBJ databases">
        <title>Genome Assembly of Synthetic Allotetraploid Brassica napus Reveals Homoeologous Exchanges between Subgenomes.</title>
        <authorList>
            <person name="Davis J.T."/>
        </authorList>
    </citation>
    <scope>NUCLEOTIDE SEQUENCE [LARGE SCALE GENOMIC DNA]</scope>
    <source>
        <strain evidence="3">cv. Da-Ae</strain>
        <tissue evidence="2">Seedling</tissue>
    </source>
</reference>
<feature type="signal peptide" evidence="1">
    <location>
        <begin position="1"/>
        <end position="28"/>
    </location>
</feature>
<keyword evidence="3" id="KW-1185">Reference proteome</keyword>
<evidence type="ECO:0000313" key="2">
    <source>
        <dbReference type="EMBL" id="KAH0871343.1"/>
    </source>
</evidence>
<proteinExistence type="predicted"/>
<accession>A0ABQ7YTU5</accession>
<comment type="caution">
    <text evidence="2">The sequence shown here is derived from an EMBL/GenBank/DDBJ whole genome shotgun (WGS) entry which is preliminary data.</text>
</comment>
<name>A0ABQ7YTU5_BRANA</name>
<sequence>MVQIDTPLNERNARLLMMVLLLYHKGAAKIGEVVEEDFTAFVGRPNKRPRTNCSEANECNVPFSLSLYNTINL</sequence>
<feature type="chain" id="PRO_5046188111" evidence="1">
    <location>
        <begin position="29"/>
        <end position="73"/>
    </location>
</feature>
<evidence type="ECO:0000313" key="3">
    <source>
        <dbReference type="Proteomes" id="UP000824890"/>
    </source>
</evidence>